<sequence length="2099" mass="231863">MTRIYVLLWKHFFDTHPHLYRLNVFRVFEAVLRLSEKALSEPSEDFSCSCLTLHLSNALCLNMLIITTPFRKIETRAGKLECPVLIQRLCGFTKRLLFAGQKEAALEMFLVSLFFVRRIAPQCLRVWQAEFGGWKYLEPLLVSHYADIFSILFANVYAFSSKNTCDFTGVLLLKDLLNSLQVSEHPDIIVHYIRLLTIGTPSTLFLVTRNAPLKLASSFICLCVNLCVPLRHLISSGGIYLLADTYIRVWEESTENLLTAGVLVNLHGSILEVFAESEEPIPNYTDIAFVIQVFSEAACKNPFRLRFRSAMLLSLICPCLNMTSQLRNIAQVSIAIELSSAYIRLVSGLSDPEAVCEAFNALSSLDRIIATVAVSSTAIIRVIDAFAEYLTTPDPILCSAYPYVCSTIVNTKRSLLESLMRCYLQLTLRCLQVDSEALHSSFYLSLWARLWSVLSRTRGGTPVSQLAPLTLRFDSLLRSLAAVAENLLVEASSLPVDLRGCLLGVLSDLSCELGNFSTANIPFHCADLAILDSLISLSSGLRTENQKESHKLPEELDSEQVEHTLSVPMSYYLAEEEKLQSRKKPQVEKHIRLFFFIFNRFLHSCHLRKPDEITILKRFLLILRQLRQSPPADLPSSNDPQIRAWLSDIASDGLRLLRSLELAKCNDSTKFDVLLDLLEALWTGGKKWSISALVEATNVQISGLLRLTKRAKFCGIKLRLLRLLTKWSCRTNPLEPEHYLEWPRYFSIPWPTAFKSSRIGIPPAVPTFQSFAFARSSISLEHWGQTPDNPLDDPPTSTIWPSHISRRSASYQEKPASVMSSTAPFCASPNGVVVSLWYKFNAVGGPKPRFDASAPISESALGALASRGDVLHMLTLEESQIDTRTLRTDASNICADQSAATFTPSHVGNKPSFSCWSIEIWLVPGSRGIFTRIRRRCRFEKEYFVPDHCHGDSFAYVLSSDVYFPNVLDPNDWGHMLFSLLWNKNTTSSLTGMVATTINGTLYREKEFTLFPVLLPSCITGTQSTRYTHHLRTRLVTTPCSLSLWMGHDIVMLENSGKLVAKAPFIFTGGFLVFSGDVLKHLVLCAEGLQAQLKDLALCLALCGPSWDGTPPVVSADSRIAFATKGRFYLRALLHRLRPKFVGRLFSRGQRMLNSGSVAWVRTLCRLAKHNLLITTGCPSLSVVNWTVRIPSNQGLPASSPATEYSNEPPSSPERNVYSTYPKISTSLWMADPVANVDIEVTPSSLSPMSKCGIDGVVASLGGIDFASYLTGSLVCERGNSDAIIVASLTFLLSLTRHSVVAAGAFYQPLSGELNPSSLNSDCNGVHLATYGLCLLSSLINRLCSRKTILPFQRVLTEYSCLKSNDEQTYLLTDPELVVCQLSFSSSEGLPALLNSLSECFCTKSVRNTHVLACNIATCDRFGLVETALTGFRLCFSTSDELLHCTGIPQEFEASLAALGRLVSKRLAVCPSSVPLLTSLLHTLVSVDPDLYHSAATRAFGAKDRQISARIDLVSLAQVHKAFVLSTTLTSSFGQASLGKECVSQMSGLFDSTPTQSIFKDDEDAEILEDDERSPVASTLTSYKTPPATLLTLSTPIPWVSLQPALALEGASRAEAETLAKFRENLRENDQMSSYKPSTLFDSCHNLADFVGLDVGEDTHSSSRLCMSLPDIYMKSMASDPISSSSATMDIFLSIRDETHHPGDSDTLCGIGQQTPVISSMQIVQRRRLSALILSCLVEFWQIRREQEFCIDSESNSILSAPPFWLVYHLAGHPCVRFREQALSLYCSLLSTPARHGHNNALGKLNGADYDRILAKQFLTEASFITFPCCSSTTQVQWTHDCSHNVGLSFKEKECSHVSFAHIALTSPALVAAACNLVLEFEKPNMQLVGSTVASHETDGIGQLATSSTFLSLDGEKHLTSVLIALSLLASSLVDTIALQLVSNERPNDSVFSTAVTNLQKVHLDRLASFFASAKVNRVVMASLRDPFALNIMVEMAFLLQSTCFDGATNVNYERHHEIGNLISRILGSAISATENQIEFKDVVATIRHLRGGGFDGDSSDSNGPFDCVIDFIIHPISCVVFPFLIMPCISFQSNVHCP</sequence>
<proteinExistence type="predicted"/>
<organism evidence="1">
    <name type="scientific">Mesocestoides corti</name>
    <name type="common">Flatworm</name>
    <dbReference type="NCBI Taxonomy" id="53468"/>
    <lineage>
        <taxon>Eukaryota</taxon>
        <taxon>Metazoa</taxon>
        <taxon>Spiralia</taxon>
        <taxon>Lophotrochozoa</taxon>
        <taxon>Platyhelminthes</taxon>
        <taxon>Cestoda</taxon>
        <taxon>Eucestoda</taxon>
        <taxon>Cyclophyllidea</taxon>
        <taxon>Mesocestoididae</taxon>
        <taxon>Mesocestoides</taxon>
    </lineage>
</organism>
<reference evidence="1" key="1">
    <citation type="submission" date="2019-11" db="UniProtKB">
        <authorList>
            <consortium name="WormBaseParasite"/>
        </authorList>
    </citation>
    <scope>IDENTIFICATION</scope>
</reference>
<accession>A0A5K3F7S4</accession>
<protein>
    <submittedName>
        <fullName evidence="1">BEACH domain-containing protein</fullName>
    </submittedName>
</protein>
<name>A0A5K3F7S4_MESCO</name>
<dbReference type="WBParaSite" id="MCU_005423-RD">
    <property type="protein sequence ID" value="MCU_005423-RD"/>
    <property type="gene ID" value="MCU_005423"/>
</dbReference>
<evidence type="ECO:0000313" key="1">
    <source>
        <dbReference type="WBParaSite" id="MCU_005423-RD"/>
    </source>
</evidence>